<reference evidence="7 8" key="1">
    <citation type="journal article" date="2020" name="ISME J.">
        <title>Comparative genomics reveals insights into cyanobacterial evolution and habitat adaptation.</title>
        <authorList>
            <person name="Chen M.Y."/>
            <person name="Teng W.K."/>
            <person name="Zhao L."/>
            <person name="Hu C.X."/>
            <person name="Zhou Y.K."/>
            <person name="Han B.P."/>
            <person name="Song L.R."/>
            <person name="Shu W.S."/>
        </authorList>
    </citation>
    <scope>NUCLEOTIDE SEQUENCE [LARGE SCALE GENOMIC DNA]</scope>
    <source>
        <strain evidence="7 8">FACHB-288</strain>
    </source>
</reference>
<organism evidence="7 8">
    <name type="scientific">Calothrix parietina FACHB-288</name>
    <dbReference type="NCBI Taxonomy" id="2692896"/>
    <lineage>
        <taxon>Bacteria</taxon>
        <taxon>Bacillati</taxon>
        <taxon>Cyanobacteriota</taxon>
        <taxon>Cyanophyceae</taxon>
        <taxon>Nostocales</taxon>
        <taxon>Calotrichaceae</taxon>
        <taxon>Calothrix</taxon>
    </lineage>
</organism>
<dbReference type="EMBL" id="JACJQH010000043">
    <property type="protein sequence ID" value="MBD2198582.1"/>
    <property type="molecule type" value="Genomic_DNA"/>
</dbReference>
<dbReference type="RefSeq" id="WP_190546432.1">
    <property type="nucleotide sequence ID" value="NZ_CAWPNO010000077.1"/>
</dbReference>
<feature type="repeat" description="TPR" evidence="4">
    <location>
        <begin position="287"/>
        <end position="320"/>
    </location>
</feature>
<keyword evidence="3" id="KW-0677">Repeat</keyword>
<feature type="repeat" description="TPR" evidence="4">
    <location>
        <begin position="207"/>
        <end position="240"/>
    </location>
</feature>
<feature type="compositionally biased region" description="Polar residues" evidence="5">
    <location>
        <begin position="1058"/>
        <end position="1070"/>
    </location>
</feature>
<dbReference type="InterPro" id="IPR052386">
    <property type="entry name" value="GPSM"/>
</dbReference>
<feature type="domain" description="CHAT" evidence="6">
    <location>
        <begin position="786"/>
        <end position="1089"/>
    </location>
</feature>
<dbReference type="InterPro" id="IPR011990">
    <property type="entry name" value="TPR-like_helical_dom_sf"/>
</dbReference>
<evidence type="ECO:0000313" key="8">
    <source>
        <dbReference type="Proteomes" id="UP000658514"/>
    </source>
</evidence>
<name>A0ABR8AEW7_9CYAN</name>
<feature type="repeat" description="TPR" evidence="4">
    <location>
        <begin position="247"/>
        <end position="280"/>
    </location>
</feature>
<dbReference type="SUPFAM" id="SSF48452">
    <property type="entry name" value="TPR-like"/>
    <property type="match status" value="3"/>
</dbReference>
<dbReference type="PANTHER" id="PTHR45954">
    <property type="entry name" value="LD33695P"/>
    <property type="match status" value="1"/>
</dbReference>
<evidence type="ECO:0000256" key="2">
    <source>
        <dbReference type="ARBA" id="ARBA00022490"/>
    </source>
</evidence>
<dbReference type="InterPro" id="IPR019734">
    <property type="entry name" value="TPR_rpt"/>
</dbReference>
<feature type="repeat" description="TPR" evidence="4">
    <location>
        <begin position="327"/>
        <end position="360"/>
    </location>
</feature>
<feature type="repeat" description="TPR" evidence="4">
    <location>
        <begin position="127"/>
        <end position="160"/>
    </location>
</feature>
<feature type="repeat" description="TPR" evidence="4">
    <location>
        <begin position="167"/>
        <end position="200"/>
    </location>
</feature>
<feature type="repeat" description="TPR" evidence="4">
    <location>
        <begin position="447"/>
        <end position="480"/>
    </location>
</feature>
<dbReference type="InterPro" id="IPR024983">
    <property type="entry name" value="CHAT_dom"/>
</dbReference>
<feature type="repeat" description="TPR" evidence="4">
    <location>
        <begin position="87"/>
        <end position="120"/>
    </location>
</feature>
<evidence type="ECO:0000313" key="7">
    <source>
        <dbReference type="EMBL" id="MBD2198582.1"/>
    </source>
</evidence>
<keyword evidence="2" id="KW-0963">Cytoplasm</keyword>
<comment type="caution">
    <text evidence="7">The sequence shown here is derived from an EMBL/GenBank/DDBJ whole genome shotgun (WGS) entry which is preliminary data.</text>
</comment>
<dbReference type="Pfam" id="PF12770">
    <property type="entry name" value="CHAT"/>
    <property type="match status" value="1"/>
</dbReference>
<keyword evidence="8" id="KW-1185">Reference proteome</keyword>
<feature type="repeat" description="TPR" evidence="4">
    <location>
        <begin position="367"/>
        <end position="400"/>
    </location>
</feature>
<feature type="repeat" description="TPR" evidence="4">
    <location>
        <begin position="407"/>
        <end position="440"/>
    </location>
</feature>
<dbReference type="Pfam" id="PF13424">
    <property type="entry name" value="TPR_12"/>
    <property type="match status" value="6"/>
</dbReference>
<evidence type="ECO:0000256" key="3">
    <source>
        <dbReference type="ARBA" id="ARBA00022737"/>
    </source>
</evidence>
<dbReference type="PROSITE" id="PS50293">
    <property type="entry name" value="TPR_REGION"/>
    <property type="match status" value="8"/>
</dbReference>
<keyword evidence="4" id="KW-0802">TPR repeat</keyword>
<evidence type="ECO:0000256" key="4">
    <source>
        <dbReference type="PROSITE-ProRule" id="PRU00339"/>
    </source>
</evidence>
<feature type="region of interest" description="Disordered" evidence="5">
    <location>
        <begin position="1046"/>
        <end position="1070"/>
    </location>
</feature>
<feature type="repeat" description="TPR" evidence="4">
    <location>
        <begin position="487"/>
        <end position="520"/>
    </location>
</feature>
<evidence type="ECO:0000259" key="6">
    <source>
        <dbReference type="Pfam" id="PF12770"/>
    </source>
</evidence>
<dbReference type="PANTHER" id="PTHR45954:SF1">
    <property type="entry name" value="LD33695P"/>
    <property type="match status" value="1"/>
</dbReference>
<gene>
    <name evidence="7" type="ORF">H6G24_24355</name>
</gene>
<protein>
    <submittedName>
        <fullName evidence="7">Tetratricopeptide repeat protein</fullName>
    </submittedName>
</protein>
<dbReference type="SMART" id="SM00028">
    <property type="entry name" value="TPR"/>
    <property type="match status" value="13"/>
</dbReference>
<evidence type="ECO:0000256" key="5">
    <source>
        <dbReference type="SAM" id="MobiDB-lite"/>
    </source>
</evidence>
<proteinExistence type="predicted"/>
<accession>A0ABR8AEW7</accession>
<dbReference type="PROSITE" id="PS50005">
    <property type="entry name" value="TPR"/>
    <property type="match status" value="11"/>
</dbReference>
<dbReference type="Proteomes" id="UP000658514">
    <property type="component" value="Unassembled WGS sequence"/>
</dbReference>
<dbReference type="Gene3D" id="1.25.40.10">
    <property type="entry name" value="Tetratricopeptide repeat domain"/>
    <property type="match status" value="4"/>
</dbReference>
<sequence>MSFKGKLVGLFTSQLLLTLIHSLLLTSGYSVSNSVQAQTSQDKTAEANRLLQQGNQQFNISQYQAAIQFWQQALAIYRELKNHQGEAKSLNNLGGAYTSLGQYAKAIEFYQQSLSICRNIGDKNGESNSLNNLGIAYRLLGQYAKAIEFYQQSLSIYRNIGDKNGESNSLNNLGNAYSSLGKYAKAIEFYQQSLSIQRDIGNKNGEAKSLNNLGSAYRSLGQYAKAIEFFQQSLAIKRNIGDKNGEASSLGNLGNAYSYLGQYAKAIEFYQQSLSIQRDIGDKNGEASSLGNLGNAYSYLGQYAKTIEFYQQSLAIKRNIGDKNGEASLLGNLGTAYSYLGQYAKTIEFYQQSLNLYRDIGDKNGESNSLNNLGTAYKSLGQYAKAIEFFQQSLSIQRDIGDKNGEASSLMGLGSVYRSLGQYAKAIEFFQQSLAIKRNIGNLQGQSNSLGSLGSAYLSLGQYTKAIEFYQQSLSIQRDIGDRNDESSSLNNLGNAYLFLGQYAKAIEFYQQSLVIKRNIGDREGEGLTLANIGLTLEKQKQSELAVVFYKQSVNVRENIRQDIRTLPREDQFSYTRNLIAQNYRDLASLLLEKNRVMEALQVLDLLKVQELQDYLRNVQGNERTVKGIELFPQEQKILQDYTDIQTPSIRLGAELADLRKLQNRTPTQQQRLQEIEKIQAQTNQKMSEFLKSPAVVALSQQIQQTAPQQNLSLPAYQDLQTRLQRLGKRIALFYTLVLDDRLELVLLPPGKPPIRRSVAIKRTELEKMIQTFRQDLQNPNSEVKQSSQKLYEHLIKPIESDLQQADVQTIIYAPDGQMRYIPLAALYDGKQWLTQRYQINYLTALALTKLEPEPTNAPRVLAGAFTQGSYSVQVAGQTYDFQGLRFAKTEVEGLGAAIPNTTKLFDKAFNRDAILSQIKNYSIIHMATHAVFVKGAPEDSFILMGDGNRINLKEIEEWKLPDVTLVVLSACQTALGGELGTGLEILGFGYQLQRTGVRASIASLWEVNDGGTQTLMDTLYARLKSGNITKAEAIREAQIALITGKNQSSDSKDRSSVRFTPGNSGQAASISRNLSHPYYWAPFILIGNGL</sequence>
<comment type="subcellular location">
    <subcellularLocation>
        <location evidence="1">Cytoplasm</location>
    </subcellularLocation>
</comment>
<evidence type="ECO:0000256" key="1">
    <source>
        <dbReference type="ARBA" id="ARBA00004496"/>
    </source>
</evidence>